<name>A0A7J8N0W1_9ROSI</name>
<keyword evidence="3" id="KW-1185">Reference proteome</keyword>
<dbReference type="EMBL" id="JABEZX010000011">
    <property type="protein sequence ID" value="MBA0570546.1"/>
    <property type="molecule type" value="Genomic_DNA"/>
</dbReference>
<evidence type="ECO:0000313" key="2">
    <source>
        <dbReference type="EMBL" id="MBA0570546.1"/>
    </source>
</evidence>
<dbReference type="Proteomes" id="UP000593572">
    <property type="component" value="Unassembled WGS sequence"/>
</dbReference>
<dbReference type="GO" id="GO:0004523">
    <property type="term" value="F:RNA-DNA hybrid ribonuclease activity"/>
    <property type="evidence" value="ECO:0007669"/>
    <property type="project" value="InterPro"/>
</dbReference>
<dbReference type="PANTHER" id="PTHR47074">
    <property type="entry name" value="BNAC02G40300D PROTEIN"/>
    <property type="match status" value="1"/>
</dbReference>
<dbReference type="InterPro" id="IPR044730">
    <property type="entry name" value="RNase_H-like_dom_plant"/>
</dbReference>
<accession>A0A7J8N0W1</accession>
<organism evidence="2 3">
    <name type="scientific">Gossypium lobatum</name>
    <dbReference type="NCBI Taxonomy" id="34289"/>
    <lineage>
        <taxon>Eukaryota</taxon>
        <taxon>Viridiplantae</taxon>
        <taxon>Streptophyta</taxon>
        <taxon>Embryophyta</taxon>
        <taxon>Tracheophyta</taxon>
        <taxon>Spermatophyta</taxon>
        <taxon>Magnoliopsida</taxon>
        <taxon>eudicotyledons</taxon>
        <taxon>Gunneridae</taxon>
        <taxon>Pentapetalae</taxon>
        <taxon>rosids</taxon>
        <taxon>malvids</taxon>
        <taxon>Malvales</taxon>
        <taxon>Malvaceae</taxon>
        <taxon>Malvoideae</taxon>
        <taxon>Gossypium</taxon>
    </lineage>
</organism>
<comment type="caution">
    <text evidence="2">The sequence shown here is derived from an EMBL/GenBank/DDBJ whole genome shotgun (WGS) entry which is preliminary data.</text>
</comment>
<dbReference type="InterPro" id="IPR002156">
    <property type="entry name" value="RNaseH_domain"/>
</dbReference>
<dbReference type="InterPro" id="IPR036397">
    <property type="entry name" value="RNaseH_sf"/>
</dbReference>
<evidence type="ECO:0000259" key="1">
    <source>
        <dbReference type="Pfam" id="PF13456"/>
    </source>
</evidence>
<dbReference type="Pfam" id="PF13456">
    <property type="entry name" value="RVT_3"/>
    <property type="match status" value="1"/>
</dbReference>
<dbReference type="CDD" id="cd06222">
    <property type="entry name" value="RNase_H_like"/>
    <property type="match status" value="1"/>
</dbReference>
<sequence>MSPNPDGVKVNFDVAFNVVIKKLVSGVIIKNSEGLIMVACTCSYSGITDTFVAKARPCEQAIDFVMELGFKKMQIEGDSLTVIKKVKTNFQEKSMLSPIIKDIKTKLGGFERISFYFAGRKANVAVHALVAEGHQLDEPQYWVEEAPQVVERVVEIDCQHWFSRK</sequence>
<protein>
    <recommendedName>
        <fullName evidence="1">RNase H type-1 domain-containing protein</fullName>
    </recommendedName>
</protein>
<dbReference type="Gene3D" id="3.30.420.10">
    <property type="entry name" value="Ribonuclease H-like superfamily/Ribonuclease H"/>
    <property type="match status" value="1"/>
</dbReference>
<dbReference type="InterPro" id="IPR052929">
    <property type="entry name" value="RNase_H-like_EbsB-rel"/>
</dbReference>
<reference evidence="2 3" key="1">
    <citation type="journal article" date="2019" name="Genome Biol. Evol.">
        <title>Insights into the evolution of the New World diploid cottons (Gossypium, subgenus Houzingenia) based on genome sequencing.</title>
        <authorList>
            <person name="Grover C.E."/>
            <person name="Arick M.A. 2nd"/>
            <person name="Thrash A."/>
            <person name="Conover J.L."/>
            <person name="Sanders W.S."/>
            <person name="Peterson D.G."/>
            <person name="Frelichowski J.E."/>
            <person name="Scheffler J.A."/>
            <person name="Scheffler B.E."/>
            <person name="Wendel J.F."/>
        </authorList>
    </citation>
    <scope>NUCLEOTIDE SEQUENCE [LARGE SCALE GENOMIC DNA]</scope>
    <source>
        <strain evidence="2">157</strain>
        <tissue evidence="2">Leaf</tissue>
    </source>
</reference>
<evidence type="ECO:0000313" key="3">
    <source>
        <dbReference type="Proteomes" id="UP000593572"/>
    </source>
</evidence>
<dbReference type="GO" id="GO:0003676">
    <property type="term" value="F:nucleic acid binding"/>
    <property type="evidence" value="ECO:0007669"/>
    <property type="project" value="InterPro"/>
</dbReference>
<dbReference type="PANTHER" id="PTHR47074:SF61">
    <property type="entry name" value="RNASE H TYPE-1 DOMAIN-CONTAINING PROTEIN"/>
    <property type="match status" value="1"/>
</dbReference>
<feature type="domain" description="RNase H type-1" evidence="1">
    <location>
        <begin position="11"/>
        <end position="131"/>
    </location>
</feature>
<gene>
    <name evidence="2" type="ORF">Golob_004187</name>
</gene>
<proteinExistence type="predicted"/>
<dbReference type="AlphaFoldDB" id="A0A7J8N0W1"/>